<gene>
    <name evidence="9" type="ORF">Poli38472_007228</name>
</gene>
<feature type="region of interest" description="Disordered" evidence="5">
    <location>
        <begin position="1"/>
        <end position="62"/>
    </location>
</feature>
<feature type="domain" description="SWIRM" evidence="7">
    <location>
        <begin position="65"/>
        <end position="174"/>
    </location>
</feature>
<reference evidence="9" key="1">
    <citation type="submission" date="2019-03" db="EMBL/GenBank/DDBJ databases">
        <title>Long read genome sequence of the mycoparasitic Pythium oligandrum ATCC 38472 isolated from sugarbeet rhizosphere.</title>
        <authorList>
            <person name="Gaulin E."/>
        </authorList>
    </citation>
    <scope>NUCLEOTIDE SEQUENCE</scope>
    <source>
        <strain evidence="9">ATCC 38472_TT</strain>
    </source>
</reference>
<dbReference type="PANTHER" id="PTHR12802:SF41">
    <property type="entry name" value="BRAHMA ASSOCIATED PROTEIN 155 KDA"/>
    <property type="match status" value="1"/>
</dbReference>
<feature type="compositionally biased region" description="Low complexity" evidence="5">
    <location>
        <begin position="422"/>
        <end position="440"/>
    </location>
</feature>
<dbReference type="FunFam" id="1.10.10.10:FF:000020">
    <property type="entry name" value="SWI/SNF complex subunit SMARCC2 isoform c"/>
    <property type="match status" value="1"/>
</dbReference>
<feature type="compositionally biased region" description="Low complexity" evidence="5">
    <location>
        <begin position="206"/>
        <end position="216"/>
    </location>
</feature>
<dbReference type="Pfam" id="PF04433">
    <property type="entry name" value="SWIRM"/>
    <property type="match status" value="1"/>
</dbReference>
<feature type="region of interest" description="Disordered" evidence="5">
    <location>
        <begin position="195"/>
        <end position="216"/>
    </location>
</feature>
<keyword evidence="4" id="KW-0539">Nucleus</keyword>
<comment type="caution">
    <text evidence="9">The sequence shown here is derived from an EMBL/GenBank/DDBJ whole genome shotgun (WGS) entry which is preliminary data.</text>
</comment>
<keyword evidence="3" id="KW-0804">Transcription</keyword>
<protein>
    <recommendedName>
        <fullName evidence="11">SWIRM-domain-containing protein</fullName>
    </recommendedName>
</protein>
<dbReference type="InterPro" id="IPR036388">
    <property type="entry name" value="WH-like_DNA-bd_sf"/>
</dbReference>
<dbReference type="PROSITE" id="PS51293">
    <property type="entry name" value="SANT"/>
    <property type="match status" value="1"/>
</dbReference>
<dbReference type="Gene3D" id="1.10.10.60">
    <property type="entry name" value="Homeodomain-like"/>
    <property type="match status" value="1"/>
</dbReference>
<dbReference type="Pfam" id="PF00249">
    <property type="entry name" value="Myb_DNA-binding"/>
    <property type="match status" value="1"/>
</dbReference>
<evidence type="ECO:0008006" key="11">
    <source>
        <dbReference type="Google" id="ProtNLM"/>
    </source>
</evidence>
<feature type="region of interest" description="Disordered" evidence="5">
    <location>
        <begin position="400"/>
        <end position="466"/>
    </location>
</feature>
<keyword evidence="10" id="KW-1185">Reference proteome</keyword>
<evidence type="ECO:0000256" key="2">
    <source>
        <dbReference type="ARBA" id="ARBA00023125"/>
    </source>
</evidence>
<dbReference type="PANTHER" id="PTHR12802">
    <property type="entry name" value="SWI/SNF COMPLEX-RELATED"/>
    <property type="match status" value="1"/>
</dbReference>
<dbReference type="GO" id="GO:0005634">
    <property type="term" value="C:nucleus"/>
    <property type="evidence" value="ECO:0007669"/>
    <property type="project" value="UniProtKB-ARBA"/>
</dbReference>
<evidence type="ECO:0000259" key="7">
    <source>
        <dbReference type="PROSITE" id="PS50934"/>
    </source>
</evidence>
<dbReference type="InterPro" id="IPR001005">
    <property type="entry name" value="SANT/Myb"/>
</dbReference>
<dbReference type="Pfam" id="PF16495">
    <property type="entry name" value="SWIRM-assoc_1"/>
    <property type="match status" value="1"/>
</dbReference>
<feature type="compositionally biased region" description="Low complexity" evidence="5">
    <location>
        <begin position="9"/>
        <end position="41"/>
    </location>
</feature>
<evidence type="ECO:0000259" key="8">
    <source>
        <dbReference type="PROSITE" id="PS51293"/>
    </source>
</evidence>
<accession>A0A8K1FHT4</accession>
<dbReference type="SUPFAM" id="SSF46689">
    <property type="entry name" value="Homeodomain-like"/>
    <property type="match status" value="2"/>
</dbReference>
<keyword evidence="2" id="KW-0238">DNA-binding</keyword>
<evidence type="ECO:0000313" key="10">
    <source>
        <dbReference type="Proteomes" id="UP000794436"/>
    </source>
</evidence>
<dbReference type="AlphaFoldDB" id="A0A8K1FHT4"/>
<feature type="compositionally biased region" description="Basic and acidic residues" evidence="5">
    <location>
        <begin position="400"/>
        <end position="417"/>
    </location>
</feature>
<dbReference type="Gene3D" id="1.10.10.10">
    <property type="entry name" value="Winged helix-like DNA-binding domain superfamily/Winged helix DNA-binding domain"/>
    <property type="match status" value="1"/>
</dbReference>
<evidence type="ECO:0000313" key="9">
    <source>
        <dbReference type="EMBL" id="TMW59083.1"/>
    </source>
</evidence>
<dbReference type="CDD" id="cd00167">
    <property type="entry name" value="SANT"/>
    <property type="match status" value="1"/>
</dbReference>
<evidence type="ECO:0000256" key="3">
    <source>
        <dbReference type="ARBA" id="ARBA00023163"/>
    </source>
</evidence>
<feature type="compositionally biased region" description="Low complexity" evidence="5">
    <location>
        <begin position="450"/>
        <end position="460"/>
    </location>
</feature>
<dbReference type="PROSITE" id="PS50090">
    <property type="entry name" value="MYB_LIKE"/>
    <property type="match status" value="1"/>
</dbReference>
<evidence type="ECO:0000259" key="6">
    <source>
        <dbReference type="PROSITE" id="PS50090"/>
    </source>
</evidence>
<proteinExistence type="predicted"/>
<feature type="domain" description="SANT" evidence="8">
    <location>
        <begin position="312"/>
        <end position="340"/>
    </location>
</feature>
<dbReference type="InterPro" id="IPR017884">
    <property type="entry name" value="SANT_dom"/>
</dbReference>
<dbReference type="SMART" id="SM00717">
    <property type="entry name" value="SANT"/>
    <property type="match status" value="1"/>
</dbReference>
<dbReference type="InterPro" id="IPR007526">
    <property type="entry name" value="SWIRM"/>
</dbReference>
<dbReference type="Proteomes" id="UP000794436">
    <property type="component" value="Unassembled WGS sequence"/>
</dbReference>
<dbReference type="GO" id="GO:0003677">
    <property type="term" value="F:DNA binding"/>
    <property type="evidence" value="ECO:0007669"/>
    <property type="project" value="UniProtKB-KW"/>
</dbReference>
<feature type="domain" description="Myb-like" evidence="6">
    <location>
        <begin position="287"/>
        <end position="336"/>
    </location>
</feature>
<dbReference type="InterPro" id="IPR009057">
    <property type="entry name" value="Homeodomain-like_sf"/>
</dbReference>
<organism evidence="9 10">
    <name type="scientific">Pythium oligandrum</name>
    <name type="common">Mycoparasitic fungus</name>
    <dbReference type="NCBI Taxonomy" id="41045"/>
    <lineage>
        <taxon>Eukaryota</taxon>
        <taxon>Sar</taxon>
        <taxon>Stramenopiles</taxon>
        <taxon>Oomycota</taxon>
        <taxon>Peronosporomycetes</taxon>
        <taxon>Pythiales</taxon>
        <taxon>Pythiaceae</taxon>
        <taxon>Pythium</taxon>
    </lineage>
</organism>
<dbReference type="EMBL" id="SPLM01000110">
    <property type="protein sequence ID" value="TMW59083.1"/>
    <property type="molecule type" value="Genomic_DNA"/>
</dbReference>
<dbReference type="InterPro" id="IPR032451">
    <property type="entry name" value="SMARCC_C"/>
</dbReference>
<name>A0A8K1FHT4_PYTOL</name>
<keyword evidence="1" id="KW-0805">Transcription regulation</keyword>
<dbReference type="PROSITE" id="PS50934">
    <property type="entry name" value="SWIRM"/>
    <property type="match status" value="1"/>
</dbReference>
<evidence type="ECO:0000256" key="4">
    <source>
        <dbReference type="ARBA" id="ARBA00023242"/>
    </source>
</evidence>
<sequence>MSTLPTEHAAPATATPPAMAPSSSPSNAASSNTLVASTSTLSPPPASANVPTLQAPSQEPIAKTVGVPRSSAWFAMDKINPIEKRMLPEFFVHEELHRNFPPGAKLPSSKTPAIYMKYRNYMIQAYRQQPHVYLTATACRRNLAGDACAIMRVHEFLTHWGLINFDVPPHDMPPALHANYALTTSSTSDAVAVLTPSKTSPPRARNSTTEPNTTPSSTTWVACDACGANPVTFELTSEAKRKTGKELSVNGFGLRPGSGVCDDCFLQRSFPETVDAADFVRVPTVVRWSKDEDERLLEAVSASTRMSQDACDWTQIAGKVQTKSAEECIVRFLELPILSRSEDYALSSSLTEQRPTFEYAEALNASVLDMASLVRDVDPFVAKAAARAAIQAVKDLHKLPPTETLKTEPTTDAKTSEENGQASTTVEDAAAAVASSAEAAGLASIKQEPTTTTTTTTATTDGSGDVEMASADEAPITLTKEVVAVAHEASSATAAALLATRATAIATETAEGPIRGLVTQLLQTQLEQMELKMQQISVLEKALATEKEALTKERHQLYMDRLAFAQQKLGQTS</sequence>
<evidence type="ECO:0000256" key="1">
    <source>
        <dbReference type="ARBA" id="ARBA00023015"/>
    </source>
</evidence>
<evidence type="ECO:0000256" key="5">
    <source>
        <dbReference type="SAM" id="MobiDB-lite"/>
    </source>
</evidence>
<dbReference type="OrthoDB" id="118550at2759"/>